<sequence>MVFAFFSTATPHRPINTLPFGQRKPIWIVRKVAIEDSGHHTSANSGPLRYTTLFDP</sequence>
<name>A0A5B0S7K9_PUCGR</name>
<dbReference type="AlphaFoldDB" id="A0A5B0S7K9"/>
<protein>
    <submittedName>
        <fullName evidence="1">Uncharacterized protein</fullName>
    </submittedName>
</protein>
<evidence type="ECO:0000313" key="2">
    <source>
        <dbReference type="Proteomes" id="UP000325313"/>
    </source>
</evidence>
<comment type="caution">
    <text evidence="1">The sequence shown here is derived from an EMBL/GenBank/DDBJ whole genome shotgun (WGS) entry which is preliminary data.</text>
</comment>
<gene>
    <name evidence="1" type="ORF">PGTUg99_010439</name>
</gene>
<evidence type="ECO:0000313" key="1">
    <source>
        <dbReference type="EMBL" id="KAA1133439.1"/>
    </source>
</evidence>
<dbReference type="EMBL" id="VDEP01000071">
    <property type="protein sequence ID" value="KAA1133439.1"/>
    <property type="molecule type" value="Genomic_DNA"/>
</dbReference>
<organism evidence="1 2">
    <name type="scientific">Puccinia graminis f. sp. tritici</name>
    <dbReference type="NCBI Taxonomy" id="56615"/>
    <lineage>
        <taxon>Eukaryota</taxon>
        <taxon>Fungi</taxon>
        <taxon>Dikarya</taxon>
        <taxon>Basidiomycota</taxon>
        <taxon>Pucciniomycotina</taxon>
        <taxon>Pucciniomycetes</taxon>
        <taxon>Pucciniales</taxon>
        <taxon>Pucciniaceae</taxon>
        <taxon>Puccinia</taxon>
    </lineage>
</organism>
<proteinExistence type="predicted"/>
<dbReference type="Proteomes" id="UP000325313">
    <property type="component" value="Unassembled WGS sequence"/>
</dbReference>
<reference evidence="1 2" key="1">
    <citation type="submission" date="2019-05" db="EMBL/GenBank/DDBJ databases">
        <title>Emergence of the Ug99 lineage of the wheat stem rust pathogen through somatic hybridization.</title>
        <authorList>
            <person name="Li F."/>
            <person name="Upadhyaya N.M."/>
            <person name="Sperschneider J."/>
            <person name="Matny O."/>
            <person name="Nguyen-Phuc H."/>
            <person name="Mago R."/>
            <person name="Raley C."/>
            <person name="Miller M.E."/>
            <person name="Silverstein K.A.T."/>
            <person name="Henningsen E."/>
            <person name="Hirsch C.D."/>
            <person name="Visser B."/>
            <person name="Pretorius Z.A."/>
            <person name="Steffenson B.J."/>
            <person name="Schwessinger B."/>
            <person name="Dodds P.N."/>
            <person name="Figueroa M."/>
        </authorList>
    </citation>
    <scope>NUCLEOTIDE SEQUENCE [LARGE SCALE GENOMIC DNA]</scope>
    <source>
        <strain evidence="1 2">Ug99</strain>
    </source>
</reference>
<accession>A0A5B0S7K9</accession>